<dbReference type="EMBL" id="SFCC01000001">
    <property type="protein sequence ID" value="RZQ65925.1"/>
    <property type="molecule type" value="Genomic_DNA"/>
</dbReference>
<keyword evidence="1" id="KW-0472">Membrane</keyword>
<organism evidence="3 4">
    <name type="scientific">Amycolatopsis suaedae</name>
    <dbReference type="NCBI Taxonomy" id="2510978"/>
    <lineage>
        <taxon>Bacteria</taxon>
        <taxon>Bacillati</taxon>
        <taxon>Actinomycetota</taxon>
        <taxon>Actinomycetes</taxon>
        <taxon>Pseudonocardiales</taxon>
        <taxon>Pseudonocardiaceae</taxon>
        <taxon>Amycolatopsis</taxon>
    </lineage>
</organism>
<accession>A0A4V2EMQ5</accession>
<name>A0A4V2EMQ5_9PSEU</name>
<proteinExistence type="predicted"/>
<dbReference type="RefSeq" id="WP_130473494.1">
    <property type="nucleotide sequence ID" value="NZ_SFCC01000001.1"/>
</dbReference>
<feature type="domain" description="SHOCT" evidence="2">
    <location>
        <begin position="49"/>
        <end position="74"/>
    </location>
</feature>
<evidence type="ECO:0000313" key="3">
    <source>
        <dbReference type="EMBL" id="RZQ65925.1"/>
    </source>
</evidence>
<comment type="caution">
    <text evidence="3">The sequence shown here is derived from an EMBL/GenBank/DDBJ whole genome shotgun (WGS) entry which is preliminary data.</text>
</comment>
<dbReference type="Pfam" id="PF09851">
    <property type="entry name" value="SHOCT"/>
    <property type="match status" value="1"/>
</dbReference>
<protein>
    <submittedName>
        <fullName evidence="3">SHOCT domain-containing protein</fullName>
    </submittedName>
</protein>
<evidence type="ECO:0000259" key="2">
    <source>
        <dbReference type="Pfam" id="PF09851"/>
    </source>
</evidence>
<reference evidence="3 4" key="1">
    <citation type="submission" date="2019-02" db="EMBL/GenBank/DDBJ databases">
        <title>Draft genome sequence of Amycolatopsis sp. 8-3EHSu isolated from roots of Suaeda maritima.</title>
        <authorList>
            <person name="Duangmal K."/>
            <person name="Chantavorakit T."/>
        </authorList>
    </citation>
    <scope>NUCLEOTIDE SEQUENCE [LARGE SCALE GENOMIC DNA]</scope>
    <source>
        <strain evidence="3 4">8-3EHSu</strain>
    </source>
</reference>
<keyword evidence="1" id="KW-1133">Transmembrane helix</keyword>
<dbReference type="OrthoDB" id="3748887at2"/>
<sequence length="77" mass="8927">MPHWFYDGGGWLGGLFMLISMVLLWGGLITVLVVVFRRYGPARHSQGNALRLLDERYARGDIDQEEYERRRSTLARS</sequence>
<dbReference type="Proteomes" id="UP000292003">
    <property type="component" value="Unassembled WGS sequence"/>
</dbReference>
<keyword evidence="4" id="KW-1185">Reference proteome</keyword>
<evidence type="ECO:0000313" key="4">
    <source>
        <dbReference type="Proteomes" id="UP000292003"/>
    </source>
</evidence>
<evidence type="ECO:0000256" key="1">
    <source>
        <dbReference type="SAM" id="Phobius"/>
    </source>
</evidence>
<keyword evidence="1" id="KW-0812">Transmembrane</keyword>
<dbReference type="AlphaFoldDB" id="A0A4V2EMQ5"/>
<dbReference type="InterPro" id="IPR018649">
    <property type="entry name" value="SHOCT"/>
</dbReference>
<feature type="transmembrane region" description="Helical" evidence="1">
    <location>
        <begin position="12"/>
        <end position="36"/>
    </location>
</feature>
<gene>
    <name evidence="3" type="ORF">EWH70_02300</name>
</gene>